<dbReference type="GeneID" id="17320617"/>
<evidence type="ECO:0000313" key="2">
    <source>
        <dbReference type="Proteomes" id="UP000012073"/>
    </source>
</evidence>
<organism evidence="1 2">
    <name type="scientific">Chondrus crispus</name>
    <name type="common">Carrageen Irish moss</name>
    <name type="synonym">Polymorpha crispa</name>
    <dbReference type="NCBI Taxonomy" id="2769"/>
    <lineage>
        <taxon>Eukaryota</taxon>
        <taxon>Rhodophyta</taxon>
        <taxon>Florideophyceae</taxon>
        <taxon>Rhodymeniophycidae</taxon>
        <taxon>Gigartinales</taxon>
        <taxon>Gigartinaceae</taxon>
        <taxon>Chondrus</taxon>
    </lineage>
</organism>
<dbReference type="AlphaFoldDB" id="R7Q507"/>
<proteinExistence type="predicted"/>
<gene>
    <name evidence="1" type="ORF">CHC_T00001725001</name>
</gene>
<evidence type="ECO:0000313" key="1">
    <source>
        <dbReference type="EMBL" id="CDF33099.1"/>
    </source>
</evidence>
<keyword evidence="2" id="KW-1185">Reference proteome</keyword>
<name>R7Q507_CHOCR</name>
<dbReference type="KEGG" id="ccp:CHC_T00001725001"/>
<dbReference type="RefSeq" id="XP_005712902.1">
    <property type="nucleotide sequence ID" value="XM_005712845.1"/>
</dbReference>
<sequence length="371" mass="40691">MCLAQTILGFSADAKSVRKTQGFLFNLLAVAVSTGDGVVLASNDSAEGLLEGLLKILEDFLEDSQCCELIASPSNNIDSLPFSPSHDDRTRQTIAQAYCALKVLSELAKNSANKGRMFLRRDVLKLLAQMLRCENLYHAFLTCTLETVWLGSSFLSAKNHGKTLQILTEGLLRILETSTSLNATSTDFENLSKGVSHPAPDFSISGKVLSILSTCSPEWGLPDMLVRRFLKDISRLLFLQHMVDVLESVAEICLNLATGFPKIAGTHEEFIPGVLQLLHSGKCLDLAVETLCHILPAHSLEAYRDEIRRLCERQLLSDTQVHSLSELLEDLISGPGSTRTLVHVSSCAENDDKETFVESNIGNDRKSKNGK</sequence>
<dbReference type="Proteomes" id="UP000012073">
    <property type="component" value="Unassembled WGS sequence"/>
</dbReference>
<reference evidence="2" key="1">
    <citation type="journal article" date="2013" name="Proc. Natl. Acad. Sci. U.S.A.">
        <title>Genome structure and metabolic features in the red seaweed Chondrus crispus shed light on evolution of the Archaeplastida.</title>
        <authorList>
            <person name="Collen J."/>
            <person name="Porcel B."/>
            <person name="Carre W."/>
            <person name="Ball S.G."/>
            <person name="Chaparro C."/>
            <person name="Tonon T."/>
            <person name="Barbeyron T."/>
            <person name="Michel G."/>
            <person name="Noel B."/>
            <person name="Valentin K."/>
            <person name="Elias M."/>
            <person name="Artiguenave F."/>
            <person name="Arun A."/>
            <person name="Aury J.M."/>
            <person name="Barbosa-Neto J.F."/>
            <person name="Bothwell J.H."/>
            <person name="Bouget F.Y."/>
            <person name="Brillet L."/>
            <person name="Cabello-Hurtado F."/>
            <person name="Capella-Gutierrez S."/>
            <person name="Charrier B."/>
            <person name="Cladiere L."/>
            <person name="Cock J.M."/>
            <person name="Coelho S.M."/>
            <person name="Colleoni C."/>
            <person name="Czjzek M."/>
            <person name="Da Silva C."/>
            <person name="Delage L."/>
            <person name="Denoeud F."/>
            <person name="Deschamps P."/>
            <person name="Dittami S.M."/>
            <person name="Gabaldon T."/>
            <person name="Gachon C.M."/>
            <person name="Groisillier A."/>
            <person name="Herve C."/>
            <person name="Jabbari K."/>
            <person name="Katinka M."/>
            <person name="Kloareg B."/>
            <person name="Kowalczyk N."/>
            <person name="Labadie K."/>
            <person name="Leblanc C."/>
            <person name="Lopez P.J."/>
            <person name="McLachlan D.H."/>
            <person name="Meslet-Cladiere L."/>
            <person name="Moustafa A."/>
            <person name="Nehr Z."/>
            <person name="Nyvall Collen P."/>
            <person name="Panaud O."/>
            <person name="Partensky F."/>
            <person name="Poulain J."/>
            <person name="Rensing S.A."/>
            <person name="Rousvoal S."/>
            <person name="Samson G."/>
            <person name="Symeonidi A."/>
            <person name="Weissenbach J."/>
            <person name="Zambounis A."/>
            <person name="Wincker P."/>
            <person name="Boyen C."/>
        </authorList>
    </citation>
    <scope>NUCLEOTIDE SEQUENCE [LARGE SCALE GENOMIC DNA]</scope>
    <source>
        <strain evidence="2">cv. Stackhouse</strain>
    </source>
</reference>
<dbReference type="EMBL" id="HG001633">
    <property type="protein sequence ID" value="CDF33099.1"/>
    <property type="molecule type" value="Genomic_DNA"/>
</dbReference>
<evidence type="ECO:0008006" key="3">
    <source>
        <dbReference type="Google" id="ProtNLM"/>
    </source>
</evidence>
<dbReference type="Gramene" id="CDF33099">
    <property type="protein sequence ID" value="CDF33099"/>
    <property type="gene ID" value="CHC_T00001725001"/>
</dbReference>
<accession>R7Q507</accession>
<protein>
    <recommendedName>
        <fullName evidence="3">Mon2/Sec7/BIG1-like HUS domain-containing protein</fullName>
    </recommendedName>
</protein>